<protein>
    <submittedName>
        <fullName evidence="1">Retrovirus-related Pol polyprotein LINE-1</fullName>
    </submittedName>
</protein>
<comment type="caution">
    <text evidence="1">The sequence shown here is derived from an EMBL/GenBank/DDBJ whole genome shotgun (WGS) entry which is preliminary data.</text>
</comment>
<dbReference type="AlphaFoldDB" id="A0AAV4EEN0"/>
<proteinExistence type="predicted"/>
<evidence type="ECO:0000313" key="1">
    <source>
        <dbReference type="EMBL" id="GFR58961.1"/>
    </source>
</evidence>
<dbReference type="EMBL" id="BMAT01007176">
    <property type="protein sequence ID" value="GFR58961.1"/>
    <property type="molecule type" value="Genomic_DNA"/>
</dbReference>
<gene>
    <name evidence="1" type="ORF">ElyMa_003492800</name>
</gene>
<accession>A0AAV4EEN0</accession>
<dbReference type="Proteomes" id="UP000762676">
    <property type="component" value="Unassembled WGS sequence"/>
</dbReference>
<evidence type="ECO:0000313" key="2">
    <source>
        <dbReference type="Proteomes" id="UP000762676"/>
    </source>
</evidence>
<sequence length="145" mass="17439">MGTIFKNRNIQFGTKVKVLKAYVWSVLMYGSECWTISKEMEKRLLAVEMWFLRRIFRISWTEKKTNEEIVQLRLANTDRSLLRLLRKRQMEFFGHINRHDGLEKLMLHGKVEGRHARGRQRQTFMDSLSRYINTSNKNLSKLDIF</sequence>
<organism evidence="1 2">
    <name type="scientific">Elysia marginata</name>
    <dbReference type="NCBI Taxonomy" id="1093978"/>
    <lineage>
        <taxon>Eukaryota</taxon>
        <taxon>Metazoa</taxon>
        <taxon>Spiralia</taxon>
        <taxon>Lophotrochozoa</taxon>
        <taxon>Mollusca</taxon>
        <taxon>Gastropoda</taxon>
        <taxon>Heterobranchia</taxon>
        <taxon>Euthyneura</taxon>
        <taxon>Panpulmonata</taxon>
        <taxon>Sacoglossa</taxon>
        <taxon>Placobranchoidea</taxon>
        <taxon>Plakobranchidae</taxon>
        <taxon>Elysia</taxon>
    </lineage>
</organism>
<dbReference type="PANTHER" id="PTHR47027:SF25">
    <property type="entry name" value="REVERSE TRANSCRIPTASE DOMAIN-CONTAINING PROTEIN"/>
    <property type="match status" value="1"/>
</dbReference>
<reference evidence="1 2" key="1">
    <citation type="journal article" date="2021" name="Elife">
        <title>Chloroplast acquisition without the gene transfer in kleptoplastic sea slugs, Plakobranchus ocellatus.</title>
        <authorList>
            <person name="Maeda T."/>
            <person name="Takahashi S."/>
            <person name="Yoshida T."/>
            <person name="Shimamura S."/>
            <person name="Takaki Y."/>
            <person name="Nagai Y."/>
            <person name="Toyoda A."/>
            <person name="Suzuki Y."/>
            <person name="Arimoto A."/>
            <person name="Ishii H."/>
            <person name="Satoh N."/>
            <person name="Nishiyama T."/>
            <person name="Hasebe M."/>
            <person name="Maruyama T."/>
            <person name="Minagawa J."/>
            <person name="Obokata J."/>
            <person name="Shigenobu S."/>
        </authorList>
    </citation>
    <scope>NUCLEOTIDE SEQUENCE [LARGE SCALE GENOMIC DNA]</scope>
</reference>
<name>A0AAV4EEN0_9GAST</name>
<dbReference type="PANTHER" id="PTHR47027">
    <property type="entry name" value="REVERSE TRANSCRIPTASE DOMAIN-CONTAINING PROTEIN"/>
    <property type="match status" value="1"/>
</dbReference>
<keyword evidence="2" id="KW-1185">Reference proteome</keyword>